<dbReference type="SUPFAM" id="SSF55729">
    <property type="entry name" value="Acyl-CoA N-acyltransferases (Nat)"/>
    <property type="match status" value="1"/>
</dbReference>
<feature type="domain" description="N-acetyltransferase" evidence="2">
    <location>
        <begin position="87"/>
        <end position="228"/>
    </location>
</feature>
<dbReference type="AlphaFoldDB" id="A0A7S0WJM9"/>
<protein>
    <recommendedName>
        <fullName evidence="2">N-acetyltransferase domain-containing protein</fullName>
    </recommendedName>
</protein>
<feature type="region of interest" description="Disordered" evidence="1">
    <location>
        <begin position="1"/>
        <end position="20"/>
    </location>
</feature>
<accession>A0A7S0WJM9</accession>
<reference evidence="3" key="1">
    <citation type="submission" date="2021-01" db="EMBL/GenBank/DDBJ databases">
        <authorList>
            <person name="Corre E."/>
            <person name="Pelletier E."/>
            <person name="Niang G."/>
            <person name="Scheremetjew M."/>
            <person name="Finn R."/>
            <person name="Kale V."/>
            <person name="Holt S."/>
            <person name="Cochrane G."/>
            <person name="Meng A."/>
            <person name="Brown T."/>
            <person name="Cohen L."/>
        </authorList>
    </citation>
    <scope>NUCLEOTIDE SEQUENCE</scope>
    <source>
        <strain evidence="3">SAG 11-49</strain>
    </source>
</reference>
<dbReference type="Pfam" id="PF13508">
    <property type="entry name" value="Acetyltransf_7"/>
    <property type="match status" value="1"/>
</dbReference>
<dbReference type="InterPro" id="IPR052523">
    <property type="entry name" value="Trichothecene_AcTrans"/>
</dbReference>
<dbReference type="PROSITE" id="PS51186">
    <property type="entry name" value="GNAT"/>
    <property type="match status" value="1"/>
</dbReference>
<organism evidence="3">
    <name type="scientific">Chlamydomonas leiostraca</name>
    <dbReference type="NCBI Taxonomy" id="1034604"/>
    <lineage>
        <taxon>Eukaryota</taxon>
        <taxon>Viridiplantae</taxon>
        <taxon>Chlorophyta</taxon>
        <taxon>core chlorophytes</taxon>
        <taxon>Chlorophyceae</taxon>
        <taxon>CS clade</taxon>
        <taxon>Chlamydomonadales</taxon>
        <taxon>Chlamydomonadaceae</taxon>
        <taxon>Chlamydomonas</taxon>
    </lineage>
</organism>
<dbReference type="PANTHER" id="PTHR42791:SF1">
    <property type="entry name" value="N-ACETYLTRANSFERASE DOMAIN-CONTAINING PROTEIN"/>
    <property type="match status" value="1"/>
</dbReference>
<dbReference type="EMBL" id="HBFB01006500">
    <property type="protein sequence ID" value="CAD8669498.1"/>
    <property type="molecule type" value="Transcribed_RNA"/>
</dbReference>
<evidence type="ECO:0000313" key="3">
    <source>
        <dbReference type="EMBL" id="CAD8669498.1"/>
    </source>
</evidence>
<gene>
    <name evidence="3" type="ORF">CLEI1391_LOCUS3627</name>
</gene>
<dbReference type="PANTHER" id="PTHR42791">
    <property type="entry name" value="GNAT FAMILY ACETYLTRANSFERASE"/>
    <property type="match status" value="1"/>
</dbReference>
<sequence length="230" mass="25300">MSEPAGPVSSSSIRQFSREEDPKAAEACAVTLGQAMAQGDESSLFCTKPEHGYPRWHAIAHNYMLEMAGVRMIYTLGDARTGPPPCMAISYWYPEEYVEHQEGAPQPEGMLDMSQYRRPEAGQALMELLAALDEGKKAFLKEAGPFLYIAFLCTSPGHQGQGLGGQLLAHLLSQADAAGKWVYLEATNERNAKLYERLGFTRRGSKTWTLPSLPGKSSSLIFMSRPPRKA</sequence>
<dbReference type="InterPro" id="IPR000182">
    <property type="entry name" value="GNAT_dom"/>
</dbReference>
<name>A0A7S0WJM9_9CHLO</name>
<proteinExistence type="predicted"/>
<dbReference type="GO" id="GO:0016747">
    <property type="term" value="F:acyltransferase activity, transferring groups other than amino-acyl groups"/>
    <property type="evidence" value="ECO:0007669"/>
    <property type="project" value="InterPro"/>
</dbReference>
<dbReference type="Gene3D" id="3.40.630.30">
    <property type="match status" value="1"/>
</dbReference>
<evidence type="ECO:0000259" key="2">
    <source>
        <dbReference type="PROSITE" id="PS51186"/>
    </source>
</evidence>
<evidence type="ECO:0000256" key="1">
    <source>
        <dbReference type="SAM" id="MobiDB-lite"/>
    </source>
</evidence>
<dbReference type="InterPro" id="IPR016181">
    <property type="entry name" value="Acyl_CoA_acyltransferase"/>
</dbReference>